<feature type="region of interest" description="Disordered" evidence="1">
    <location>
        <begin position="1"/>
        <end position="33"/>
    </location>
</feature>
<evidence type="ECO:0000313" key="2">
    <source>
        <dbReference type="EMBL" id="GAA4970470.1"/>
    </source>
</evidence>
<proteinExistence type="predicted"/>
<dbReference type="Proteomes" id="UP001500466">
    <property type="component" value="Unassembled WGS sequence"/>
</dbReference>
<organism evidence="2 3">
    <name type="scientific">Yinghuangia aomiensis</name>
    <dbReference type="NCBI Taxonomy" id="676205"/>
    <lineage>
        <taxon>Bacteria</taxon>
        <taxon>Bacillati</taxon>
        <taxon>Actinomycetota</taxon>
        <taxon>Actinomycetes</taxon>
        <taxon>Kitasatosporales</taxon>
        <taxon>Streptomycetaceae</taxon>
        <taxon>Yinghuangia</taxon>
    </lineage>
</organism>
<name>A0ABP9HH14_9ACTN</name>
<comment type="caution">
    <text evidence="2">The sequence shown here is derived from an EMBL/GenBank/DDBJ whole genome shotgun (WGS) entry which is preliminary data.</text>
</comment>
<feature type="region of interest" description="Disordered" evidence="1">
    <location>
        <begin position="51"/>
        <end position="110"/>
    </location>
</feature>
<protein>
    <submittedName>
        <fullName evidence="2">Uncharacterized protein</fullName>
    </submittedName>
</protein>
<keyword evidence="3" id="KW-1185">Reference proteome</keyword>
<feature type="compositionally biased region" description="Basic and acidic residues" evidence="1">
    <location>
        <begin position="66"/>
        <end position="79"/>
    </location>
</feature>
<evidence type="ECO:0000256" key="1">
    <source>
        <dbReference type="SAM" id="MobiDB-lite"/>
    </source>
</evidence>
<accession>A0ABP9HH14</accession>
<sequence length="110" mass="11504">MHRPRHLPRSFHGPPESLPKRHGVRRGGADGNRVTRVRGTAVSYRVAYGPGASKALDSMPASPRQSFDRATDAVARDPDGSGSSAVRGERGHRDAAVAGASSSTTSAGRC</sequence>
<reference evidence="3" key="1">
    <citation type="journal article" date="2019" name="Int. J. Syst. Evol. Microbiol.">
        <title>The Global Catalogue of Microorganisms (GCM) 10K type strain sequencing project: providing services to taxonomists for standard genome sequencing and annotation.</title>
        <authorList>
            <consortium name="The Broad Institute Genomics Platform"/>
            <consortium name="The Broad Institute Genome Sequencing Center for Infectious Disease"/>
            <person name="Wu L."/>
            <person name="Ma J."/>
        </authorList>
    </citation>
    <scope>NUCLEOTIDE SEQUENCE [LARGE SCALE GENOMIC DNA]</scope>
    <source>
        <strain evidence="3">JCM 17986</strain>
    </source>
</reference>
<evidence type="ECO:0000313" key="3">
    <source>
        <dbReference type="Proteomes" id="UP001500466"/>
    </source>
</evidence>
<feature type="compositionally biased region" description="Low complexity" evidence="1">
    <location>
        <begin position="96"/>
        <end position="110"/>
    </location>
</feature>
<gene>
    <name evidence="2" type="ORF">GCM10023205_40070</name>
</gene>
<dbReference type="EMBL" id="BAABHS010000013">
    <property type="protein sequence ID" value="GAA4970470.1"/>
    <property type="molecule type" value="Genomic_DNA"/>
</dbReference>